<gene>
    <name evidence="2" type="ORF">SNEC2469_LOCUS11655</name>
</gene>
<proteinExistence type="predicted"/>
<accession>A0A812R8D0</accession>
<dbReference type="SUPFAM" id="SSF53474">
    <property type="entry name" value="alpha/beta-Hydrolases"/>
    <property type="match status" value="1"/>
</dbReference>
<organism evidence="2 3">
    <name type="scientific">Symbiodinium necroappetens</name>
    <dbReference type="NCBI Taxonomy" id="1628268"/>
    <lineage>
        <taxon>Eukaryota</taxon>
        <taxon>Sar</taxon>
        <taxon>Alveolata</taxon>
        <taxon>Dinophyceae</taxon>
        <taxon>Suessiales</taxon>
        <taxon>Symbiodiniaceae</taxon>
        <taxon>Symbiodinium</taxon>
    </lineage>
</organism>
<dbReference type="InterPro" id="IPR029058">
    <property type="entry name" value="AB_hydrolase_fold"/>
</dbReference>
<name>A0A812R8D0_9DINO</name>
<sequence length="237" mass="26515">MICGIAGSTRMNVQHAGFHVLAQALAAHEVWSIDPVDELRVQALLSVAQNLVSTPWLTQLLRRCAALAPSLELMLVGWSYGNHFACHAARQLETLGISPRGICTLDDRASKPPRGVVDPDNICQTRPRVRISTAALEFVSPCHFVRKESGLDPVRLIFGTNDEMARKRALYFERSCKVWLSESVHHDIAVVSSWDIRERLHEQQRPRRKRRRPPRVFGALGFAAGRPPKERGAGANF</sequence>
<evidence type="ECO:0000313" key="2">
    <source>
        <dbReference type="EMBL" id="CAE7425046.1"/>
    </source>
</evidence>
<reference evidence="2" key="1">
    <citation type="submission" date="2021-02" db="EMBL/GenBank/DDBJ databases">
        <authorList>
            <person name="Dougan E. K."/>
            <person name="Rhodes N."/>
            <person name="Thang M."/>
            <person name="Chan C."/>
        </authorList>
    </citation>
    <scope>NUCLEOTIDE SEQUENCE</scope>
</reference>
<protein>
    <submittedName>
        <fullName evidence="2">Uncharacterized protein</fullName>
    </submittedName>
</protein>
<dbReference type="Gene3D" id="3.40.50.1820">
    <property type="entry name" value="alpha/beta hydrolase"/>
    <property type="match status" value="1"/>
</dbReference>
<dbReference type="OrthoDB" id="419483at2759"/>
<keyword evidence="3" id="KW-1185">Reference proteome</keyword>
<feature type="compositionally biased region" description="Basic and acidic residues" evidence="1">
    <location>
        <begin position="227"/>
        <end position="237"/>
    </location>
</feature>
<evidence type="ECO:0000256" key="1">
    <source>
        <dbReference type="SAM" id="MobiDB-lite"/>
    </source>
</evidence>
<dbReference type="AlphaFoldDB" id="A0A812R8D0"/>
<dbReference type="EMBL" id="CAJNJA010018517">
    <property type="protein sequence ID" value="CAE7425046.1"/>
    <property type="molecule type" value="Genomic_DNA"/>
</dbReference>
<comment type="caution">
    <text evidence="2">The sequence shown here is derived from an EMBL/GenBank/DDBJ whole genome shotgun (WGS) entry which is preliminary data.</text>
</comment>
<feature type="region of interest" description="Disordered" evidence="1">
    <location>
        <begin position="201"/>
        <end position="237"/>
    </location>
</feature>
<dbReference type="Proteomes" id="UP000601435">
    <property type="component" value="Unassembled WGS sequence"/>
</dbReference>
<evidence type="ECO:0000313" key="3">
    <source>
        <dbReference type="Proteomes" id="UP000601435"/>
    </source>
</evidence>